<protein>
    <submittedName>
        <fullName evidence="2">Uncharacterized protein</fullName>
    </submittedName>
</protein>
<evidence type="ECO:0000313" key="2">
    <source>
        <dbReference type="EMBL" id="CAH1100758.1"/>
    </source>
</evidence>
<dbReference type="EMBL" id="OV651822">
    <property type="protein sequence ID" value="CAH1100758.1"/>
    <property type="molecule type" value="Genomic_DNA"/>
</dbReference>
<gene>
    <name evidence="2" type="ORF">PSYICH_LOCUS2063</name>
</gene>
<sequence length="213" mass="24957">MRLKTHNSTPGAKKGKEAGLKKWLSEDKNKEYSKKDCFNIYTKVIHTELSHKLHFIEFEIVDKNIREQISQIIHKKIIRQQEKLKSLTFKKSIIPKQKSEQNTNKISDHTFFKRFVNLTTTNFSDPEQYLIEKGFKHNIAPKINTSNLEILGIETEIALKDSYNTLSHKYHTANIIETQFLRNNNSNQDNEVQRFGNLDPSTVIYIDGYKTEK</sequence>
<keyword evidence="3" id="KW-1185">Reference proteome</keyword>
<dbReference type="Proteomes" id="UP001153636">
    <property type="component" value="Chromosome 10"/>
</dbReference>
<organism evidence="2 3">
    <name type="scientific">Psylliodes chrysocephalus</name>
    <dbReference type="NCBI Taxonomy" id="3402493"/>
    <lineage>
        <taxon>Eukaryota</taxon>
        <taxon>Metazoa</taxon>
        <taxon>Ecdysozoa</taxon>
        <taxon>Arthropoda</taxon>
        <taxon>Hexapoda</taxon>
        <taxon>Insecta</taxon>
        <taxon>Pterygota</taxon>
        <taxon>Neoptera</taxon>
        <taxon>Endopterygota</taxon>
        <taxon>Coleoptera</taxon>
        <taxon>Polyphaga</taxon>
        <taxon>Cucujiformia</taxon>
        <taxon>Chrysomeloidea</taxon>
        <taxon>Chrysomelidae</taxon>
        <taxon>Galerucinae</taxon>
        <taxon>Alticini</taxon>
        <taxon>Psylliodes</taxon>
    </lineage>
</organism>
<dbReference type="AlphaFoldDB" id="A0A9P0G5K1"/>
<proteinExistence type="predicted"/>
<dbReference type="OrthoDB" id="6777798at2759"/>
<name>A0A9P0G5K1_9CUCU</name>
<evidence type="ECO:0000256" key="1">
    <source>
        <dbReference type="SAM" id="MobiDB-lite"/>
    </source>
</evidence>
<evidence type="ECO:0000313" key="3">
    <source>
        <dbReference type="Proteomes" id="UP001153636"/>
    </source>
</evidence>
<feature type="compositionally biased region" description="Polar residues" evidence="1">
    <location>
        <begin position="1"/>
        <end position="10"/>
    </location>
</feature>
<feature type="region of interest" description="Disordered" evidence="1">
    <location>
        <begin position="1"/>
        <end position="20"/>
    </location>
</feature>
<reference evidence="2" key="1">
    <citation type="submission" date="2022-01" db="EMBL/GenBank/DDBJ databases">
        <authorList>
            <person name="King R."/>
        </authorList>
    </citation>
    <scope>NUCLEOTIDE SEQUENCE</scope>
</reference>
<accession>A0A9P0G5K1</accession>